<name>A0A2R4X382_9EURY</name>
<gene>
    <name evidence="2" type="ORF">HARCEL1_11385</name>
</gene>
<proteinExistence type="predicted"/>
<feature type="compositionally biased region" description="Basic and acidic residues" evidence="1">
    <location>
        <begin position="7"/>
        <end position="24"/>
    </location>
</feature>
<evidence type="ECO:0000256" key="1">
    <source>
        <dbReference type="SAM" id="MobiDB-lite"/>
    </source>
</evidence>
<accession>A0A2R4X382</accession>
<evidence type="ECO:0000313" key="3">
    <source>
        <dbReference type="Proteomes" id="UP000244727"/>
    </source>
</evidence>
<keyword evidence="3" id="KW-1185">Reference proteome</keyword>
<dbReference type="Proteomes" id="UP000244727">
    <property type="component" value="Chromosome"/>
</dbReference>
<dbReference type="GeneID" id="36513118"/>
<dbReference type="AlphaFoldDB" id="A0A2R4X382"/>
<dbReference type="KEGG" id="harc:HARCEL1_11385"/>
<feature type="region of interest" description="Disordered" evidence="1">
    <location>
        <begin position="1"/>
        <end position="24"/>
    </location>
</feature>
<dbReference type="EMBL" id="CP028858">
    <property type="protein sequence ID" value="AWB28261.1"/>
    <property type="molecule type" value="Genomic_DNA"/>
</dbReference>
<dbReference type="RefSeq" id="WP_108383657.1">
    <property type="nucleotide sequence ID" value="NZ_CP028858.1"/>
</dbReference>
<sequence length="71" mass="7875">MDEADASDDRSGDRVEVIDRGDRQIELPIPDDPLAALRAEVADCDRSVAKLVADAEREALDEAGRPERRRD</sequence>
<evidence type="ECO:0000313" key="2">
    <source>
        <dbReference type="EMBL" id="AWB28261.1"/>
    </source>
</evidence>
<organism evidence="2 3">
    <name type="scientific">Halococcoides cellulosivorans</name>
    <dbReference type="NCBI Taxonomy" id="1679096"/>
    <lineage>
        <taxon>Archaea</taxon>
        <taxon>Methanobacteriati</taxon>
        <taxon>Methanobacteriota</taxon>
        <taxon>Stenosarchaea group</taxon>
        <taxon>Halobacteria</taxon>
        <taxon>Halobacteriales</taxon>
        <taxon>Haloarculaceae</taxon>
        <taxon>Halococcoides</taxon>
    </lineage>
</organism>
<reference evidence="2 3" key="1">
    <citation type="submission" date="2018-04" db="EMBL/GenBank/DDBJ databases">
        <title>Halococcoides cellulosivorans gen. nov., sp. nov., an extremely halophilic cellulose-utilizing haloarchaeon from hypersaline lakes.</title>
        <authorList>
            <person name="Sorokin D.Y."/>
            <person name="Toshchakov S.V."/>
            <person name="Samarov N.I."/>
            <person name="Korzhenkov A."/>
            <person name="Kublanov I.V."/>
        </authorList>
    </citation>
    <scope>NUCLEOTIDE SEQUENCE [LARGE SCALE GENOMIC DNA]</scope>
    <source>
        <strain evidence="2 3">HArcel1</strain>
    </source>
</reference>
<protein>
    <submittedName>
        <fullName evidence="2">Uncharacterized protein</fullName>
    </submittedName>
</protein>